<dbReference type="OMA" id="YQPYEPI"/>
<dbReference type="PANTHER" id="PTHR33524">
    <property type="entry name" value="C5ORF35"/>
    <property type="match status" value="1"/>
</dbReference>
<evidence type="ECO:0008006" key="3">
    <source>
        <dbReference type="Google" id="ProtNLM"/>
    </source>
</evidence>
<dbReference type="PANTHER" id="PTHR33524:SF2">
    <property type="entry name" value="SET DOMAIN-CONTAINING PROTEIN 9"/>
    <property type="match status" value="1"/>
</dbReference>
<dbReference type="AlphaFoldDB" id="A0A913WNV8"/>
<protein>
    <recommendedName>
        <fullName evidence="3">SET domain-containing protein</fullName>
    </recommendedName>
</protein>
<organism evidence="1 2">
    <name type="scientific">Exaiptasia diaphana</name>
    <name type="common">Tropical sea anemone</name>
    <name type="synonym">Aiptasia pulchella</name>
    <dbReference type="NCBI Taxonomy" id="2652724"/>
    <lineage>
        <taxon>Eukaryota</taxon>
        <taxon>Metazoa</taxon>
        <taxon>Cnidaria</taxon>
        <taxon>Anthozoa</taxon>
        <taxon>Hexacorallia</taxon>
        <taxon>Actiniaria</taxon>
        <taxon>Aiptasiidae</taxon>
        <taxon>Exaiptasia</taxon>
    </lineage>
</organism>
<keyword evidence="2" id="KW-1185">Reference proteome</keyword>
<proteinExistence type="predicted"/>
<dbReference type="CDD" id="cd10537">
    <property type="entry name" value="SET_SETD9"/>
    <property type="match status" value="1"/>
</dbReference>
<evidence type="ECO:0000313" key="2">
    <source>
        <dbReference type="Proteomes" id="UP000887567"/>
    </source>
</evidence>
<evidence type="ECO:0000313" key="1">
    <source>
        <dbReference type="EnsemblMetazoa" id="XP_020891831.1"/>
    </source>
</evidence>
<dbReference type="GeneID" id="110231187"/>
<dbReference type="RefSeq" id="XP_020891831.1">
    <property type="nucleotide sequence ID" value="XM_021036172.2"/>
</dbReference>
<dbReference type="Proteomes" id="UP000887567">
    <property type="component" value="Unplaced"/>
</dbReference>
<reference evidence="1" key="1">
    <citation type="submission" date="2022-11" db="UniProtKB">
        <authorList>
            <consortium name="EnsemblMetazoa"/>
        </authorList>
    </citation>
    <scope>IDENTIFICATION</scope>
</reference>
<name>A0A913WNV8_EXADI</name>
<accession>A0A913WNV8</accession>
<dbReference type="OrthoDB" id="442460at2759"/>
<sequence>MRWLEWWRGYKYRFVPWLTFNLKNRTVREVPSIAQDSIIPTDELLHSLTTFIGELHKHDQKACDLNKYSQREANLHVMKEFFGYQVERRSSLLSGGGQGLFVTSGEVPRGSLVALYPGCIYWPHEPILFQSISNQFVFRCVDGLLIDGNDRSISKHIFRSSGKRDQIGPFFTCDMSWLDNLYINPLAIGQYANNASKMYPANVAYQELDILFKSIPIHLLKYIPNVWYGAENIAREESFIRTIALVSTRTIREGEEVLSSYFTVIH</sequence>
<dbReference type="EnsemblMetazoa" id="XM_021036172.2">
    <property type="protein sequence ID" value="XP_020891831.1"/>
    <property type="gene ID" value="LOC110231187"/>
</dbReference>
<dbReference type="InterPro" id="IPR040415">
    <property type="entry name" value="SETD9"/>
</dbReference>
<dbReference type="KEGG" id="epa:110231187"/>